<proteinExistence type="predicted"/>
<gene>
    <name evidence="1" type="ORF">HPB48_020331</name>
</gene>
<keyword evidence="2" id="KW-1185">Reference proteome</keyword>
<reference evidence="1 2" key="1">
    <citation type="journal article" date="2020" name="Cell">
        <title>Large-Scale Comparative Analyses of Tick Genomes Elucidate Their Genetic Diversity and Vector Capacities.</title>
        <authorList>
            <consortium name="Tick Genome and Microbiome Consortium (TIGMIC)"/>
            <person name="Jia N."/>
            <person name="Wang J."/>
            <person name="Shi W."/>
            <person name="Du L."/>
            <person name="Sun Y."/>
            <person name="Zhan W."/>
            <person name="Jiang J.F."/>
            <person name="Wang Q."/>
            <person name="Zhang B."/>
            <person name="Ji P."/>
            <person name="Bell-Sakyi L."/>
            <person name="Cui X.M."/>
            <person name="Yuan T.T."/>
            <person name="Jiang B.G."/>
            <person name="Yang W.F."/>
            <person name="Lam T.T."/>
            <person name="Chang Q.C."/>
            <person name="Ding S.J."/>
            <person name="Wang X.J."/>
            <person name="Zhu J.G."/>
            <person name="Ruan X.D."/>
            <person name="Zhao L."/>
            <person name="Wei J.T."/>
            <person name="Ye R.Z."/>
            <person name="Que T.C."/>
            <person name="Du C.H."/>
            <person name="Zhou Y.H."/>
            <person name="Cheng J.X."/>
            <person name="Dai P.F."/>
            <person name="Guo W.B."/>
            <person name="Han X.H."/>
            <person name="Huang E.J."/>
            <person name="Li L.F."/>
            <person name="Wei W."/>
            <person name="Gao Y.C."/>
            <person name="Liu J.Z."/>
            <person name="Shao H.Z."/>
            <person name="Wang X."/>
            <person name="Wang C.C."/>
            <person name="Yang T.C."/>
            <person name="Huo Q.B."/>
            <person name="Li W."/>
            <person name="Chen H.Y."/>
            <person name="Chen S.E."/>
            <person name="Zhou L.G."/>
            <person name="Ni X.B."/>
            <person name="Tian J.H."/>
            <person name="Sheng Y."/>
            <person name="Liu T."/>
            <person name="Pan Y.S."/>
            <person name="Xia L.Y."/>
            <person name="Li J."/>
            <person name="Zhao F."/>
            <person name="Cao W.C."/>
        </authorList>
    </citation>
    <scope>NUCLEOTIDE SEQUENCE [LARGE SCALE GENOMIC DNA]</scope>
    <source>
        <strain evidence="1">HaeL-2018</strain>
    </source>
</reference>
<organism evidence="1 2">
    <name type="scientific">Haemaphysalis longicornis</name>
    <name type="common">Bush tick</name>
    <dbReference type="NCBI Taxonomy" id="44386"/>
    <lineage>
        <taxon>Eukaryota</taxon>
        <taxon>Metazoa</taxon>
        <taxon>Ecdysozoa</taxon>
        <taxon>Arthropoda</taxon>
        <taxon>Chelicerata</taxon>
        <taxon>Arachnida</taxon>
        <taxon>Acari</taxon>
        <taxon>Parasitiformes</taxon>
        <taxon>Ixodida</taxon>
        <taxon>Ixodoidea</taxon>
        <taxon>Ixodidae</taxon>
        <taxon>Haemaphysalinae</taxon>
        <taxon>Haemaphysalis</taxon>
    </lineage>
</organism>
<sequence>MQTTFAALTSMRMEVLNEQEVVLLKKASVCGKIFETALLKLLSTTMTTAEASSRMVSFLNPKAV</sequence>
<dbReference type="AlphaFoldDB" id="A0A9J6GFR8"/>
<dbReference type="EMBL" id="JABSTR010000008">
    <property type="protein sequence ID" value="KAH9377294.1"/>
    <property type="molecule type" value="Genomic_DNA"/>
</dbReference>
<accession>A0A9J6GFR8</accession>
<comment type="caution">
    <text evidence="1">The sequence shown here is derived from an EMBL/GenBank/DDBJ whole genome shotgun (WGS) entry which is preliminary data.</text>
</comment>
<name>A0A9J6GFR8_HAELO</name>
<evidence type="ECO:0000313" key="2">
    <source>
        <dbReference type="Proteomes" id="UP000821853"/>
    </source>
</evidence>
<dbReference type="Proteomes" id="UP000821853">
    <property type="component" value="Unassembled WGS sequence"/>
</dbReference>
<dbReference type="VEuPathDB" id="VectorBase:HLOH_040003"/>
<evidence type="ECO:0000313" key="1">
    <source>
        <dbReference type="EMBL" id="KAH9377294.1"/>
    </source>
</evidence>
<protein>
    <submittedName>
        <fullName evidence="1">Uncharacterized protein</fullName>
    </submittedName>
</protein>